<sequence>MCYAGEGVARSKFTIMIRKIKETDYPRLIEIWESAVLNTHGFLKEEDFLYFKKQLPVYFKYVALLGFEQEGVLVGFMGIADGNLEMLFVDNDCRGTGIGKKLIAYAIANLQVTKVDVNEQNTQAVGFYKYMGFNIVGRSELDAEGKEYPILHMQL</sequence>
<dbReference type="HOGENOM" id="CLU_013985_21_0_10"/>
<organism evidence="4 5">
    <name type="scientific">Bacteroides oleiciplenus YIT 12058</name>
    <dbReference type="NCBI Taxonomy" id="742727"/>
    <lineage>
        <taxon>Bacteria</taxon>
        <taxon>Pseudomonadati</taxon>
        <taxon>Bacteroidota</taxon>
        <taxon>Bacteroidia</taxon>
        <taxon>Bacteroidales</taxon>
        <taxon>Bacteroidaceae</taxon>
        <taxon>Bacteroides</taxon>
    </lineage>
</organism>
<dbReference type="AlphaFoldDB" id="K9EMD2"/>
<dbReference type="eggNOG" id="COG0456">
    <property type="taxonomic scope" value="Bacteria"/>
</dbReference>
<dbReference type="Pfam" id="PF13673">
    <property type="entry name" value="Acetyltransf_10"/>
    <property type="match status" value="1"/>
</dbReference>
<dbReference type="Proteomes" id="UP000009872">
    <property type="component" value="Unassembled WGS sequence"/>
</dbReference>
<dbReference type="PATRIC" id="fig|742727.4.peg.535"/>
<evidence type="ECO:0000256" key="1">
    <source>
        <dbReference type="ARBA" id="ARBA00022679"/>
    </source>
</evidence>
<dbReference type="GO" id="GO:0016747">
    <property type="term" value="F:acyltransferase activity, transferring groups other than amino-acyl groups"/>
    <property type="evidence" value="ECO:0007669"/>
    <property type="project" value="InterPro"/>
</dbReference>
<dbReference type="PROSITE" id="PS51186">
    <property type="entry name" value="GNAT"/>
    <property type="match status" value="1"/>
</dbReference>
<keyword evidence="2" id="KW-0012">Acyltransferase</keyword>
<evidence type="ECO:0000313" key="5">
    <source>
        <dbReference type="Proteomes" id="UP000009872"/>
    </source>
</evidence>
<dbReference type="InterPro" id="IPR000182">
    <property type="entry name" value="GNAT_dom"/>
</dbReference>
<reference evidence="4 5" key="1">
    <citation type="submission" date="2012-09" db="EMBL/GenBank/DDBJ databases">
        <title>The Genome Sequence of Bacteroides oleiciplenus YIT 12058.</title>
        <authorList>
            <consortium name="The Broad Institute Genome Sequencing Platform"/>
            <person name="Earl A."/>
            <person name="Ward D."/>
            <person name="Feldgarden M."/>
            <person name="Gevers D."/>
            <person name="Morotomi M."/>
            <person name="Walker B."/>
            <person name="Young S.K."/>
            <person name="Zeng Q."/>
            <person name="Gargeya S."/>
            <person name="Fitzgerald M."/>
            <person name="Haas B."/>
            <person name="Abouelleil A."/>
            <person name="Alvarado L."/>
            <person name="Arachchi H.M."/>
            <person name="Berlin A.M."/>
            <person name="Chapman S.B."/>
            <person name="Goldberg J."/>
            <person name="Griggs A."/>
            <person name="Gujja S."/>
            <person name="Hansen M."/>
            <person name="Howarth C."/>
            <person name="Imamovic A."/>
            <person name="Larimer J."/>
            <person name="McCowen C."/>
            <person name="Montmayeur A."/>
            <person name="Murphy C."/>
            <person name="Neiman D."/>
            <person name="Pearson M."/>
            <person name="Priest M."/>
            <person name="Roberts A."/>
            <person name="Saif S."/>
            <person name="Shea T."/>
            <person name="Sisk P."/>
            <person name="Sykes S."/>
            <person name="Wortman J."/>
            <person name="Nusbaum C."/>
            <person name="Birren B."/>
        </authorList>
    </citation>
    <scope>NUCLEOTIDE SEQUENCE [LARGE SCALE GENOMIC DNA]</scope>
    <source>
        <strain evidence="4 5">YIT 12058</strain>
    </source>
</reference>
<gene>
    <name evidence="4" type="ORF">HMPREF9447_00532</name>
</gene>
<evidence type="ECO:0000259" key="3">
    <source>
        <dbReference type="PROSITE" id="PS51186"/>
    </source>
</evidence>
<comment type="caution">
    <text evidence="4">The sequence shown here is derived from an EMBL/GenBank/DDBJ whole genome shotgun (WGS) entry which is preliminary data.</text>
</comment>
<dbReference type="Gene3D" id="3.40.630.30">
    <property type="match status" value="1"/>
</dbReference>
<dbReference type="PANTHER" id="PTHR43800">
    <property type="entry name" value="PEPTIDYL-LYSINE N-ACETYLTRANSFERASE YJAB"/>
    <property type="match status" value="1"/>
</dbReference>
<evidence type="ECO:0000256" key="2">
    <source>
        <dbReference type="ARBA" id="ARBA00023315"/>
    </source>
</evidence>
<name>K9EMD2_9BACE</name>
<feature type="domain" description="N-acetyltransferase" evidence="3">
    <location>
        <begin position="15"/>
        <end position="155"/>
    </location>
</feature>
<keyword evidence="1" id="KW-0808">Transferase</keyword>
<dbReference type="STRING" id="742727.HMPREF9447_00532"/>
<dbReference type="CDD" id="cd04301">
    <property type="entry name" value="NAT_SF"/>
    <property type="match status" value="1"/>
</dbReference>
<dbReference type="EMBL" id="ADLF01000002">
    <property type="protein sequence ID" value="EKU92082.1"/>
    <property type="molecule type" value="Genomic_DNA"/>
</dbReference>
<dbReference type="PANTHER" id="PTHR43800:SF1">
    <property type="entry name" value="PEPTIDYL-LYSINE N-ACETYLTRANSFERASE YJAB"/>
    <property type="match status" value="1"/>
</dbReference>
<protein>
    <recommendedName>
        <fullName evidence="3">N-acetyltransferase domain-containing protein</fullName>
    </recommendedName>
</protein>
<evidence type="ECO:0000313" key="4">
    <source>
        <dbReference type="EMBL" id="EKU92082.1"/>
    </source>
</evidence>
<dbReference type="InterPro" id="IPR016181">
    <property type="entry name" value="Acyl_CoA_acyltransferase"/>
</dbReference>
<keyword evidence="5" id="KW-1185">Reference proteome</keyword>
<proteinExistence type="predicted"/>
<accession>K9EMD2</accession>
<dbReference type="SUPFAM" id="SSF55729">
    <property type="entry name" value="Acyl-CoA N-acyltransferases (Nat)"/>
    <property type="match status" value="1"/>
</dbReference>